<comment type="caution">
    <text evidence="1">The sequence shown here is derived from an EMBL/GenBank/DDBJ whole genome shotgun (WGS) entry which is preliminary data.</text>
</comment>
<accession>A0A1J4KHK6</accession>
<dbReference type="InterPro" id="IPR011989">
    <property type="entry name" value="ARM-like"/>
</dbReference>
<protein>
    <submittedName>
        <fullName evidence="1">Uncharacterized protein</fullName>
    </submittedName>
</protein>
<dbReference type="AlphaFoldDB" id="A0A1J4KHK6"/>
<evidence type="ECO:0000313" key="2">
    <source>
        <dbReference type="Proteomes" id="UP000179807"/>
    </source>
</evidence>
<dbReference type="Proteomes" id="UP000179807">
    <property type="component" value="Unassembled WGS sequence"/>
</dbReference>
<gene>
    <name evidence="1" type="ORF">TRFO_19743</name>
</gene>
<dbReference type="EMBL" id="MLAK01000600">
    <property type="protein sequence ID" value="OHT10849.1"/>
    <property type="molecule type" value="Genomic_DNA"/>
</dbReference>
<organism evidence="1 2">
    <name type="scientific">Tritrichomonas foetus</name>
    <dbReference type="NCBI Taxonomy" id="1144522"/>
    <lineage>
        <taxon>Eukaryota</taxon>
        <taxon>Metamonada</taxon>
        <taxon>Parabasalia</taxon>
        <taxon>Tritrichomonadida</taxon>
        <taxon>Tritrichomonadidae</taxon>
        <taxon>Tritrichomonas</taxon>
    </lineage>
</organism>
<dbReference type="Gene3D" id="1.25.10.10">
    <property type="entry name" value="Leucine-rich Repeat Variant"/>
    <property type="match status" value="1"/>
</dbReference>
<sequence length="481" mass="55928">MIGSLPYKYSRLLEKIVSERFYSSEFDIEEPPKQVSSPENENLKNIKFIKLPIVYRKMEMSWKDGNQEDMYHLLECLCEYSQYQPILYSIDFINYHVCGLFITCLQYNSPRNLMIKTLELLSHIFTSPKKQLGNFIISQKNNVIDVLYKLVIAFLDNPPDENFPLIPVFLCLNCISSFSIEGCKQTFHLFFQQGECLVEKIIRLVSFVNIKPICCKLIRSISQMKMEAVDAENLFKFVCSIWSECGKESGCHLVQTINNLLKIIPDKWNDLFQKYNAYSLIFNCLVLDDQNLAVPAIWCIVQLIAQNIPLTINFQYFIDLFQNEDLVQISCWAIEMMVKIIPEYSRYLIQHGLYETISLSLSNYQFNMSNDCIQCLCGVIETKCPDCFEKIVKCNIIELLLDYLQSNVQLEFFPRVINALTIIFESSIVIGEQKIVFNQFEENDGSNVMMTLSNKNDINLNNTLSILFKIYQSILQGLESR</sequence>
<proteinExistence type="predicted"/>
<keyword evidence="2" id="KW-1185">Reference proteome</keyword>
<evidence type="ECO:0000313" key="1">
    <source>
        <dbReference type="EMBL" id="OHT10849.1"/>
    </source>
</evidence>
<dbReference type="RefSeq" id="XP_068363985.1">
    <property type="nucleotide sequence ID" value="XM_068500972.1"/>
</dbReference>
<dbReference type="GeneID" id="94835676"/>
<reference evidence="1" key="1">
    <citation type="submission" date="2016-10" db="EMBL/GenBank/DDBJ databases">
        <authorList>
            <person name="Benchimol M."/>
            <person name="Almeida L.G."/>
            <person name="Vasconcelos A.T."/>
            <person name="Perreira-Neves A."/>
            <person name="Rosa I.A."/>
            <person name="Tasca T."/>
            <person name="Bogo M.R."/>
            <person name="de Souza W."/>
        </authorList>
    </citation>
    <scope>NUCLEOTIDE SEQUENCE [LARGE SCALE GENOMIC DNA]</scope>
    <source>
        <strain evidence="1">K</strain>
    </source>
</reference>
<dbReference type="SUPFAM" id="SSF48371">
    <property type="entry name" value="ARM repeat"/>
    <property type="match status" value="1"/>
</dbReference>
<name>A0A1J4KHK6_9EUKA</name>
<dbReference type="VEuPathDB" id="TrichDB:TRFO_19743"/>
<dbReference type="InterPro" id="IPR016024">
    <property type="entry name" value="ARM-type_fold"/>
</dbReference>